<evidence type="ECO:0000313" key="14">
    <source>
        <dbReference type="Proteomes" id="UP000253941"/>
    </source>
</evidence>
<evidence type="ECO:0000256" key="6">
    <source>
        <dbReference type="ARBA" id="ARBA00023082"/>
    </source>
</evidence>
<dbReference type="InterPro" id="IPR000394">
    <property type="entry name" value="RNA_pol_sigma_54"/>
</dbReference>
<feature type="region of interest" description="Disordered" evidence="10">
    <location>
        <begin position="46"/>
        <end position="114"/>
    </location>
</feature>
<dbReference type="EMBL" id="QPMH01000011">
    <property type="protein sequence ID" value="RDD61531.1"/>
    <property type="molecule type" value="Genomic_DNA"/>
</dbReference>
<evidence type="ECO:0000256" key="1">
    <source>
        <dbReference type="ARBA" id="ARBA00008798"/>
    </source>
</evidence>
<dbReference type="Proteomes" id="UP000253941">
    <property type="component" value="Unassembled WGS sequence"/>
</dbReference>
<comment type="function">
    <text evidence="9">Sigma factors are initiation factors that promote the attachment of RNA polymerase to specific initiation sites and are then released.</text>
</comment>
<keyword evidence="8 9" id="KW-0804">Transcription</keyword>
<feature type="compositionally biased region" description="Acidic residues" evidence="10">
    <location>
        <begin position="71"/>
        <end position="86"/>
    </location>
</feature>
<dbReference type="PRINTS" id="PR00045">
    <property type="entry name" value="SIGMA54FCT"/>
</dbReference>
<gene>
    <name evidence="13" type="primary">rpoN</name>
    <name evidence="13" type="ORF">DRB17_12600</name>
</gene>
<accession>A0A369T878</accession>
<evidence type="ECO:0000256" key="2">
    <source>
        <dbReference type="ARBA" id="ARBA00022478"/>
    </source>
</evidence>
<dbReference type="GO" id="GO:0016987">
    <property type="term" value="F:sigma factor activity"/>
    <property type="evidence" value="ECO:0007669"/>
    <property type="project" value="UniProtKB-KW"/>
</dbReference>
<dbReference type="NCBIfam" id="NF004596">
    <property type="entry name" value="PRK05932.1-3"/>
    <property type="match status" value="1"/>
</dbReference>
<organism evidence="13 14">
    <name type="scientific">Ferruginivarius sediminum</name>
    <dbReference type="NCBI Taxonomy" id="2661937"/>
    <lineage>
        <taxon>Bacteria</taxon>
        <taxon>Pseudomonadati</taxon>
        <taxon>Pseudomonadota</taxon>
        <taxon>Alphaproteobacteria</taxon>
        <taxon>Rhodospirillales</taxon>
        <taxon>Rhodospirillaceae</taxon>
        <taxon>Ferruginivarius</taxon>
    </lineage>
</organism>
<dbReference type="NCBIfam" id="TIGR02395">
    <property type="entry name" value="rpoN_sigma"/>
    <property type="match status" value="1"/>
</dbReference>
<comment type="similarity">
    <text evidence="1 9">Belongs to the sigma-54 factor family.</text>
</comment>
<keyword evidence="2 9" id="KW-0240">DNA-directed RNA polymerase</keyword>
<protein>
    <recommendedName>
        <fullName evidence="9">RNA polymerase sigma-54 factor</fullName>
    </recommendedName>
</protein>
<comment type="caution">
    <text evidence="13">The sequence shown here is derived from an EMBL/GenBank/DDBJ whole genome shotgun (WGS) entry which is preliminary data.</text>
</comment>
<evidence type="ECO:0000256" key="8">
    <source>
        <dbReference type="ARBA" id="ARBA00023163"/>
    </source>
</evidence>
<evidence type="ECO:0000313" key="13">
    <source>
        <dbReference type="EMBL" id="RDD61531.1"/>
    </source>
</evidence>
<proteinExistence type="inferred from homology"/>
<evidence type="ECO:0000259" key="11">
    <source>
        <dbReference type="Pfam" id="PF04552"/>
    </source>
</evidence>
<evidence type="ECO:0000256" key="5">
    <source>
        <dbReference type="ARBA" id="ARBA00023015"/>
    </source>
</evidence>
<evidence type="ECO:0000256" key="10">
    <source>
        <dbReference type="SAM" id="MobiDB-lite"/>
    </source>
</evidence>
<dbReference type="Gene3D" id="1.10.10.1330">
    <property type="entry name" value="RNA polymerase sigma-54 factor, core-binding domain"/>
    <property type="match status" value="1"/>
</dbReference>
<keyword evidence="5 9" id="KW-0805">Transcription regulation</keyword>
<dbReference type="PIRSF" id="PIRSF000774">
    <property type="entry name" value="RpoN"/>
    <property type="match status" value="1"/>
</dbReference>
<keyword evidence="4 9" id="KW-0548">Nucleotidyltransferase</keyword>
<reference evidence="13 14" key="1">
    <citation type="submission" date="2018-07" db="EMBL/GenBank/DDBJ databases">
        <title>Venubactetium sediminum gen. nov., sp. nov., isolated from a marine solar saltern.</title>
        <authorList>
            <person name="Wang S."/>
        </authorList>
    </citation>
    <scope>NUCLEOTIDE SEQUENCE [LARGE SCALE GENOMIC DNA]</scope>
    <source>
        <strain evidence="13 14">WD2A32</strain>
    </source>
</reference>
<dbReference type="PROSITE" id="PS50044">
    <property type="entry name" value="SIGMA54_3"/>
    <property type="match status" value="1"/>
</dbReference>
<feature type="domain" description="RNA polymerase sigma factor 54 core-binding" evidence="12">
    <location>
        <begin position="116"/>
        <end position="301"/>
    </location>
</feature>
<dbReference type="NCBIfam" id="NF009118">
    <property type="entry name" value="PRK12469.1"/>
    <property type="match status" value="1"/>
</dbReference>
<dbReference type="RefSeq" id="WP_114582562.1">
    <property type="nucleotide sequence ID" value="NZ_QPMH01000011.1"/>
</dbReference>
<keyword evidence="3 9" id="KW-0808">Transferase</keyword>
<keyword evidence="14" id="KW-1185">Reference proteome</keyword>
<keyword evidence="7 9" id="KW-0238">DNA-binding</keyword>
<dbReference type="PROSITE" id="PS00717">
    <property type="entry name" value="SIGMA54_1"/>
    <property type="match status" value="1"/>
</dbReference>
<evidence type="ECO:0000259" key="12">
    <source>
        <dbReference type="Pfam" id="PF04963"/>
    </source>
</evidence>
<dbReference type="GO" id="GO:0003677">
    <property type="term" value="F:DNA binding"/>
    <property type="evidence" value="ECO:0007669"/>
    <property type="project" value="UniProtKB-KW"/>
</dbReference>
<dbReference type="GO" id="GO:0001216">
    <property type="term" value="F:DNA-binding transcription activator activity"/>
    <property type="evidence" value="ECO:0007669"/>
    <property type="project" value="InterPro"/>
</dbReference>
<dbReference type="PANTHER" id="PTHR32248:SF4">
    <property type="entry name" value="RNA POLYMERASE SIGMA-54 FACTOR"/>
    <property type="match status" value="1"/>
</dbReference>
<sequence length="480" mass="53107">MAVSQRLELRHSQSLVMTPQLQQAIKLLQLSNLDLRAYVEQELEQNPLLERSEQPEAAAEAQGDEPRPRGDEDDFDDRGGEADWDTAPDTLADWSAPPGGGAGGGSGEEDISGLDQRLPGEVSLREHLLEQARTAFGTPVELAVAEALIDSLDESGYLAGTVEELAELLGVEIAVVEGLRQRMLGFDPAGVFACSLAECLATQLRERNRFDPAMQALIDNLDLLASRDYAKLRRLCDVDSEDFAEMLQELKALDPKPALGFGAGPVQPVIPDILMRPARGGGFAVELNPDTLPRVLVNQRYYAEISAHARDRTEKQYLNEQLQSANWLTRALDQRATTILKVAGELVRRQHSFFTKGIEHLKPLTLRDIAEVIEMHESTVSRVTANKYIATPRGTYELKYFFTASLGGVSGEGHSAEAVRHRIKALIDAETPKAVLSDDRIVEILRAEGIDIARRTVAKYREAMRIPSSPRRRREKAVQF</sequence>
<dbReference type="Gene3D" id="1.10.10.60">
    <property type="entry name" value="Homeodomain-like"/>
    <property type="match status" value="1"/>
</dbReference>
<feature type="domain" description="RNA polymerase sigma factor 54 DNA-binding" evidence="11">
    <location>
        <begin position="316"/>
        <end position="474"/>
    </location>
</feature>
<dbReference type="GO" id="GO:0016779">
    <property type="term" value="F:nucleotidyltransferase activity"/>
    <property type="evidence" value="ECO:0007669"/>
    <property type="project" value="UniProtKB-KW"/>
</dbReference>
<evidence type="ECO:0000256" key="4">
    <source>
        <dbReference type="ARBA" id="ARBA00022695"/>
    </source>
</evidence>
<name>A0A369T878_9PROT</name>
<dbReference type="AlphaFoldDB" id="A0A369T878"/>
<keyword evidence="6 9" id="KW-0731">Sigma factor</keyword>
<evidence type="ECO:0000256" key="9">
    <source>
        <dbReference type="PIRNR" id="PIRNR000774"/>
    </source>
</evidence>
<dbReference type="InterPro" id="IPR038709">
    <property type="entry name" value="RpoN_core-bd_sf"/>
</dbReference>
<dbReference type="GO" id="GO:0000428">
    <property type="term" value="C:DNA-directed RNA polymerase complex"/>
    <property type="evidence" value="ECO:0007669"/>
    <property type="project" value="UniProtKB-KW"/>
</dbReference>
<evidence type="ECO:0000256" key="3">
    <source>
        <dbReference type="ARBA" id="ARBA00022679"/>
    </source>
</evidence>
<dbReference type="InterPro" id="IPR007634">
    <property type="entry name" value="RNA_pol_sigma_54_DNA-bd"/>
</dbReference>
<dbReference type="Pfam" id="PF00309">
    <property type="entry name" value="Sigma54_AID"/>
    <property type="match status" value="1"/>
</dbReference>
<dbReference type="Pfam" id="PF04552">
    <property type="entry name" value="Sigma54_DBD"/>
    <property type="match status" value="1"/>
</dbReference>
<dbReference type="PROSITE" id="PS00718">
    <property type="entry name" value="SIGMA54_2"/>
    <property type="match status" value="1"/>
</dbReference>
<dbReference type="PANTHER" id="PTHR32248">
    <property type="entry name" value="RNA POLYMERASE SIGMA-54 FACTOR"/>
    <property type="match status" value="1"/>
</dbReference>
<evidence type="ECO:0000256" key="7">
    <source>
        <dbReference type="ARBA" id="ARBA00023125"/>
    </source>
</evidence>
<dbReference type="Pfam" id="PF04963">
    <property type="entry name" value="Sigma54_CBD"/>
    <property type="match status" value="1"/>
</dbReference>
<dbReference type="InterPro" id="IPR007046">
    <property type="entry name" value="RNA_pol_sigma_54_core-bd"/>
</dbReference>
<dbReference type="GO" id="GO:0006352">
    <property type="term" value="P:DNA-templated transcription initiation"/>
    <property type="evidence" value="ECO:0007669"/>
    <property type="project" value="InterPro"/>
</dbReference>